<dbReference type="AlphaFoldDB" id="A0A2N5GGV6"/>
<evidence type="ECO:0000313" key="5">
    <source>
        <dbReference type="Proteomes" id="UP000235114"/>
    </source>
</evidence>
<keyword evidence="1" id="KW-0175">Coiled coil</keyword>
<protein>
    <recommendedName>
        <fullName evidence="6">Replicative DNA helicase</fullName>
    </recommendedName>
</protein>
<feature type="coiled-coil region" evidence="1">
    <location>
        <begin position="367"/>
        <end position="404"/>
    </location>
</feature>
<keyword evidence="5" id="KW-1185">Reference proteome</keyword>
<dbReference type="EMBL" id="PGVD01000068">
    <property type="protein sequence ID" value="PLR91118.1"/>
    <property type="molecule type" value="Genomic_DNA"/>
</dbReference>
<dbReference type="Proteomes" id="UP000234951">
    <property type="component" value="Unassembled WGS sequence"/>
</dbReference>
<sequence length="531" mass="62768">MNANIESMLDGFNERMKHIAMFSPILRLEQPTKFKDLPIPTVALYVLLYMLENKLAFNKNTTKEELQYVILEVVRKSWNKGFTKAEADELEDWLVSKNLRNRGKAHTFTYYDFEKREEKTHYFHLIEYGEGTNVFSDREDNLDDFTLTSTGLDMLFKTKEVFGELRITISQLFFKRQFEKGLFTDALRRIHEMHTLIEDEKKRIKKLQSTIVKDALGVSQRSELEAMIKRIDETLKSEREQFKDLQNLVEEKIDEYHEGRLTEKEQEGIHIIQEIEGKLLQAISLHESLFTEKQKTQNIMSESLESSIIHAFSVHLDFEQEILRELIEAPATEGVLNAFSKPFLPLRHHKTFNPLLALAPQKRYKQKQQKEEEIVEVDEETKRMQEQEEDRKKEEIENKEYRYITALLKHLVEKDKYLLSDVLQMIETQDESLYEDILYNPDPLLGLIAELHQSEYNCFEKVTSDVWKNLPDDKKMNRMLIRLSSEVSTLQEIGSFSLLETDKSHYIGTMKYKDMLITRGDFYGVDTRNRE</sequence>
<gene>
    <name evidence="2" type="ORF">CU635_20265</name>
    <name evidence="3" type="ORF">CVD25_19770</name>
</gene>
<dbReference type="Proteomes" id="UP000235114">
    <property type="component" value="Unassembled WGS sequence"/>
</dbReference>
<organism evidence="2 4">
    <name type="scientific">Bacillus canaveralius</name>
    <dbReference type="NCBI Taxonomy" id="1403243"/>
    <lineage>
        <taxon>Bacteria</taxon>
        <taxon>Bacillati</taxon>
        <taxon>Bacillota</taxon>
        <taxon>Bacilli</taxon>
        <taxon>Bacillales</taxon>
        <taxon>Bacillaceae</taxon>
        <taxon>Bacillus</taxon>
    </lineage>
</organism>
<evidence type="ECO:0000256" key="1">
    <source>
        <dbReference type="SAM" id="Coils"/>
    </source>
</evidence>
<evidence type="ECO:0000313" key="3">
    <source>
        <dbReference type="EMBL" id="PLR91118.1"/>
    </source>
</evidence>
<accession>A0A2N5GGV6</accession>
<reference evidence="2 4" key="1">
    <citation type="submission" date="2017-11" db="EMBL/GenBank/DDBJ databases">
        <title>Comparitive Functional Genomics of Dry Heat Resistant strains isolated from the Viking Spacecraft.</title>
        <authorList>
            <person name="Seuylemezian A."/>
            <person name="Cooper K."/>
            <person name="Vaishampayan P."/>
        </authorList>
    </citation>
    <scope>NUCLEOTIDE SEQUENCE [LARGE SCALE GENOMIC DNA]</scope>
    <source>
        <strain evidence="2 4">M4.6</strain>
    </source>
</reference>
<comment type="caution">
    <text evidence="2">The sequence shown here is derived from an EMBL/GenBank/DDBJ whole genome shotgun (WGS) entry which is preliminary data.</text>
</comment>
<name>A0A2N5GGV6_9BACI</name>
<dbReference type="EMBL" id="PGVA01000065">
    <property type="protein sequence ID" value="PLR79997.1"/>
    <property type="molecule type" value="Genomic_DNA"/>
</dbReference>
<feature type="coiled-coil region" evidence="1">
    <location>
        <begin position="190"/>
        <end position="255"/>
    </location>
</feature>
<evidence type="ECO:0008006" key="6">
    <source>
        <dbReference type="Google" id="ProtNLM"/>
    </source>
</evidence>
<evidence type="ECO:0000313" key="2">
    <source>
        <dbReference type="EMBL" id="PLR79997.1"/>
    </source>
</evidence>
<reference evidence="3 5" key="2">
    <citation type="submission" date="2017-12" db="EMBL/GenBank/DDBJ databases">
        <title>Comparative Functional Genomics of Dry Heat Resistant strains isolated from the Viking Spacecraft.</title>
        <authorList>
            <person name="Seuylemezian A."/>
            <person name="Cooper K."/>
            <person name="Vaishampayan P."/>
        </authorList>
    </citation>
    <scope>NUCLEOTIDE SEQUENCE [LARGE SCALE GENOMIC DNA]</scope>
    <source>
        <strain evidence="3 5">ATCC 29669</strain>
    </source>
</reference>
<proteinExistence type="predicted"/>
<evidence type="ECO:0000313" key="4">
    <source>
        <dbReference type="Proteomes" id="UP000234951"/>
    </source>
</evidence>
<dbReference type="RefSeq" id="WP_101579180.1">
    <property type="nucleotide sequence ID" value="NZ_PGVA01000065.1"/>
</dbReference>